<evidence type="ECO:0000259" key="11">
    <source>
        <dbReference type="PROSITE" id="PS51362"/>
    </source>
</evidence>
<feature type="signal peptide" evidence="10">
    <location>
        <begin position="1"/>
        <end position="35"/>
    </location>
</feature>
<dbReference type="AlphaFoldDB" id="A0A9P1IV45"/>
<protein>
    <recommendedName>
        <fullName evidence="11">TGF-beta family profile domain-containing protein</fullName>
    </recommendedName>
</protein>
<evidence type="ECO:0000256" key="5">
    <source>
        <dbReference type="ARBA" id="ARBA00023030"/>
    </source>
</evidence>
<feature type="domain" description="TGF-beta family profile" evidence="11">
    <location>
        <begin position="217"/>
        <end position="350"/>
    </location>
</feature>
<evidence type="ECO:0000256" key="6">
    <source>
        <dbReference type="ARBA" id="ARBA00023157"/>
    </source>
</evidence>
<evidence type="ECO:0000256" key="9">
    <source>
        <dbReference type="SAM" id="MobiDB-lite"/>
    </source>
</evidence>
<keyword evidence="6" id="KW-1015">Disulfide bond</keyword>
<comment type="subcellular location">
    <subcellularLocation>
        <location evidence="1">Secreted</location>
    </subcellularLocation>
</comment>
<evidence type="ECO:0000256" key="2">
    <source>
        <dbReference type="ARBA" id="ARBA00006656"/>
    </source>
</evidence>
<dbReference type="Gene3D" id="2.60.120.970">
    <property type="match status" value="1"/>
</dbReference>
<dbReference type="InterPro" id="IPR017948">
    <property type="entry name" value="TGFb_CS"/>
</dbReference>
<keyword evidence="3" id="KW-0964">Secreted</keyword>
<gene>
    <name evidence="12" type="ORF">CAMP_LOCUS15387</name>
</gene>
<dbReference type="Proteomes" id="UP001152747">
    <property type="component" value="Unassembled WGS sequence"/>
</dbReference>
<dbReference type="OrthoDB" id="5987191at2759"/>
<dbReference type="CDD" id="cd13761">
    <property type="entry name" value="TGF_beta_BMP5_like"/>
    <property type="match status" value="1"/>
</dbReference>
<name>A0A9P1IV45_9PELO</name>
<dbReference type="GO" id="GO:0005615">
    <property type="term" value="C:extracellular space"/>
    <property type="evidence" value="ECO:0007669"/>
    <property type="project" value="TreeGrafter"/>
</dbReference>
<reference evidence="12" key="1">
    <citation type="submission" date="2022-11" db="EMBL/GenBank/DDBJ databases">
        <authorList>
            <person name="Kikuchi T."/>
        </authorList>
    </citation>
    <scope>NUCLEOTIDE SEQUENCE</scope>
    <source>
        <strain evidence="12">PS1010</strain>
    </source>
</reference>
<dbReference type="PROSITE" id="PS00250">
    <property type="entry name" value="TGF_BETA_1"/>
    <property type="match status" value="1"/>
</dbReference>
<evidence type="ECO:0000313" key="12">
    <source>
        <dbReference type="EMBL" id="CAI5452750.1"/>
    </source>
</evidence>
<evidence type="ECO:0000313" key="13">
    <source>
        <dbReference type="Proteomes" id="UP001152747"/>
    </source>
</evidence>
<proteinExistence type="inferred from homology"/>
<organism evidence="12 13">
    <name type="scientific">Caenorhabditis angaria</name>
    <dbReference type="NCBI Taxonomy" id="860376"/>
    <lineage>
        <taxon>Eukaryota</taxon>
        <taxon>Metazoa</taxon>
        <taxon>Ecdysozoa</taxon>
        <taxon>Nematoda</taxon>
        <taxon>Chromadorea</taxon>
        <taxon>Rhabditida</taxon>
        <taxon>Rhabditina</taxon>
        <taxon>Rhabditomorpha</taxon>
        <taxon>Rhabditoidea</taxon>
        <taxon>Rhabditidae</taxon>
        <taxon>Peloderinae</taxon>
        <taxon>Caenorhabditis</taxon>
    </lineage>
</organism>
<feature type="region of interest" description="Disordered" evidence="9">
    <location>
        <begin position="216"/>
        <end position="243"/>
    </location>
</feature>
<dbReference type="InterPro" id="IPR015615">
    <property type="entry name" value="TGF-beta-rel"/>
</dbReference>
<dbReference type="InterPro" id="IPR001839">
    <property type="entry name" value="TGF-b_C"/>
</dbReference>
<sequence length="350" mass="40082">MNDDERTTITTKNSKLLSAFLLLLLLFSTTTTTTATVTTMNMNLEKQKLLKQFGLEGVPLQSGPNVDIPKHVWDLYHDSDYEADWVRHYYPRDIMETHKGFMLSYNLSVAARAEQVIRAELKLRLHPNSTNVKVYYLDDVETLQLIENRSSILSEDHWVDFDVTAAAINHNNTIRFYIEGAELDQIASTSTISQLQYAKAQSAPLIVFSDEKWRRRRRRRSADTPNERKNRKKGKKHHVYDQSTSNNLCRKTELYVDFDELGWQDWIMAPKGYDAFQCQGSCPSVMPASLNASNHAIIQALLHSLNPEEVPPPCCVPTETSPLSILYMDTDNVIVIKEYADMRVESCGCR</sequence>
<evidence type="ECO:0000256" key="4">
    <source>
        <dbReference type="ARBA" id="ARBA00022729"/>
    </source>
</evidence>
<dbReference type="SMART" id="SM00204">
    <property type="entry name" value="TGFB"/>
    <property type="match status" value="1"/>
</dbReference>
<feature type="compositionally biased region" description="Basic residues" evidence="9">
    <location>
        <begin position="229"/>
        <end position="238"/>
    </location>
</feature>
<dbReference type="GO" id="GO:0005125">
    <property type="term" value="F:cytokine activity"/>
    <property type="evidence" value="ECO:0007669"/>
    <property type="project" value="TreeGrafter"/>
</dbReference>
<evidence type="ECO:0000256" key="8">
    <source>
        <dbReference type="RuleBase" id="RU000354"/>
    </source>
</evidence>
<comment type="caution">
    <text evidence="12">The sequence shown here is derived from an EMBL/GenBank/DDBJ whole genome shotgun (WGS) entry which is preliminary data.</text>
</comment>
<dbReference type="SUPFAM" id="SSF57501">
    <property type="entry name" value="Cystine-knot cytokines"/>
    <property type="match status" value="1"/>
</dbReference>
<keyword evidence="7" id="KW-0325">Glycoprotein</keyword>
<dbReference type="PANTHER" id="PTHR11848:SF310">
    <property type="entry name" value="PROTEIN 60A-RELATED"/>
    <property type="match status" value="1"/>
</dbReference>
<accession>A0A9P1IV45</accession>
<dbReference type="Gene3D" id="2.10.90.10">
    <property type="entry name" value="Cystine-knot cytokines"/>
    <property type="match status" value="1"/>
</dbReference>
<keyword evidence="4 10" id="KW-0732">Signal</keyword>
<evidence type="ECO:0000256" key="7">
    <source>
        <dbReference type="ARBA" id="ARBA00023180"/>
    </source>
</evidence>
<dbReference type="PANTHER" id="PTHR11848">
    <property type="entry name" value="TGF-BETA FAMILY"/>
    <property type="match status" value="1"/>
</dbReference>
<keyword evidence="5 8" id="KW-0339">Growth factor</keyword>
<dbReference type="PROSITE" id="PS51362">
    <property type="entry name" value="TGF_BETA_2"/>
    <property type="match status" value="1"/>
</dbReference>
<evidence type="ECO:0000256" key="1">
    <source>
        <dbReference type="ARBA" id="ARBA00004613"/>
    </source>
</evidence>
<evidence type="ECO:0000256" key="10">
    <source>
        <dbReference type="SAM" id="SignalP"/>
    </source>
</evidence>
<keyword evidence="13" id="KW-1185">Reference proteome</keyword>
<dbReference type="Pfam" id="PF00019">
    <property type="entry name" value="TGF_beta"/>
    <property type="match status" value="1"/>
</dbReference>
<dbReference type="GO" id="GO:0008083">
    <property type="term" value="F:growth factor activity"/>
    <property type="evidence" value="ECO:0007669"/>
    <property type="project" value="UniProtKB-KW"/>
</dbReference>
<dbReference type="EMBL" id="CANHGI010000005">
    <property type="protein sequence ID" value="CAI5452750.1"/>
    <property type="molecule type" value="Genomic_DNA"/>
</dbReference>
<feature type="chain" id="PRO_5040124394" description="TGF-beta family profile domain-containing protein" evidence="10">
    <location>
        <begin position="36"/>
        <end position="350"/>
    </location>
</feature>
<evidence type="ECO:0000256" key="3">
    <source>
        <dbReference type="ARBA" id="ARBA00022525"/>
    </source>
</evidence>
<comment type="similarity">
    <text evidence="2 8">Belongs to the TGF-beta family.</text>
</comment>
<dbReference type="InterPro" id="IPR029034">
    <property type="entry name" value="Cystine-knot_cytokine"/>
</dbReference>
<dbReference type="FunFam" id="2.10.90.10:FF:000001">
    <property type="entry name" value="Bone morphogenetic protein 4"/>
    <property type="match status" value="1"/>
</dbReference>